<dbReference type="HOGENOM" id="CLU_830105_0_0_1"/>
<sequence length="382" mass="43159">MGLPRAARAHALPPLAHTPPNASALVRSAAAHAMDRHGLLGCSLQHGVEAPEALPPRTLFWHVSNADEVVMRQADQIERSDAFRAGMRVKFVASDGCVRPQGESVSEGALAMLERRGGFERARRPRGLQCRQGYREYFELPTLLLLHEHCSLKPGRELVAYAHTKTNGDTWCHFSGNFWWARCDHVRTLNPPFSEELLSEGEAADRTALPAGNGRRWHGSWRDIRPYGRYFAEWWLLNDKTRPRDSFYGGAVEERMGNATRSLATWRAHIWRQAHLLQNDARRTPAFAAEVAARRDIALTPLARRLVREDPGLLRWPRQCGVHLPPDCPLALVARCNDDVPGALQQHDLGVRDLQSFPNRTYRHMPVGHSVSVWREYSDTGH</sequence>
<reference evidence="2" key="1">
    <citation type="journal article" date="2013" name="Nature">
        <title>Pan genome of the phytoplankton Emiliania underpins its global distribution.</title>
        <authorList>
            <person name="Read B.A."/>
            <person name="Kegel J."/>
            <person name="Klute M.J."/>
            <person name="Kuo A."/>
            <person name="Lefebvre S.C."/>
            <person name="Maumus F."/>
            <person name="Mayer C."/>
            <person name="Miller J."/>
            <person name="Monier A."/>
            <person name="Salamov A."/>
            <person name="Young J."/>
            <person name="Aguilar M."/>
            <person name="Claverie J.M."/>
            <person name="Frickenhaus S."/>
            <person name="Gonzalez K."/>
            <person name="Herman E.K."/>
            <person name="Lin Y.C."/>
            <person name="Napier J."/>
            <person name="Ogata H."/>
            <person name="Sarno A.F."/>
            <person name="Shmutz J."/>
            <person name="Schroeder D."/>
            <person name="de Vargas C."/>
            <person name="Verret F."/>
            <person name="von Dassow P."/>
            <person name="Valentin K."/>
            <person name="Van de Peer Y."/>
            <person name="Wheeler G."/>
            <person name="Dacks J.B."/>
            <person name="Delwiche C.F."/>
            <person name="Dyhrman S.T."/>
            <person name="Glockner G."/>
            <person name="John U."/>
            <person name="Richards T."/>
            <person name="Worden A.Z."/>
            <person name="Zhang X."/>
            <person name="Grigoriev I.V."/>
            <person name="Allen A.E."/>
            <person name="Bidle K."/>
            <person name="Borodovsky M."/>
            <person name="Bowler C."/>
            <person name="Brownlee C."/>
            <person name="Cock J.M."/>
            <person name="Elias M."/>
            <person name="Gladyshev V.N."/>
            <person name="Groth M."/>
            <person name="Guda C."/>
            <person name="Hadaegh A."/>
            <person name="Iglesias-Rodriguez M.D."/>
            <person name="Jenkins J."/>
            <person name="Jones B.M."/>
            <person name="Lawson T."/>
            <person name="Leese F."/>
            <person name="Lindquist E."/>
            <person name="Lobanov A."/>
            <person name="Lomsadze A."/>
            <person name="Malik S.B."/>
            <person name="Marsh M.E."/>
            <person name="Mackinder L."/>
            <person name="Mock T."/>
            <person name="Mueller-Roeber B."/>
            <person name="Pagarete A."/>
            <person name="Parker M."/>
            <person name="Probert I."/>
            <person name="Quesneville H."/>
            <person name="Raines C."/>
            <person name="Rensing S.A."/>
            <person name="Riano-Pachon D.M."/>
            <person name="Richier S."/>
            <person name="Rokitta S."/>
            <person name="Shiraiwa Y."/>
            <person name="Soanes D.M."/>
            <person name="van der Giezen M."/>
            <person name="Wahlund T.M."/>
            <person name="Williams B."/>
            <person name="Wilson W."/>
            <person name="Wolfe G."/>
            <person name="Wurch L.L."/>
        </authorList>
    </citation>
    <scope>NUCLEOTIDE SEQUENCE</scope>
</reference>
<proteinExistence type="predicted"/>
<dbReference type="EnsemblProtists" id="EOD25321">
    <property type="protein sequence ID" value="EOD25321"/>
    <property type="gene ID" value="EMIHUDRAFT_237853"/>
</dbReference>
<accession>A0A0D3JP86</accession>
<dbReference type="GeneID" id="17270866"/>
<dbReference type="RefSeq" id="XP_005777750.1">
    <property type="nucleotide sequence ID" value="XM_005777693.1"/>
</dbReference>
<keyword evidence="2" id="KW-1185">Reference proteome</keyword>
<organism evidence="1 2">
    <name type="scientific">Emiliania huxleyi (strain CCMP1516)</name>
    <dbReference type="NCBI Taxonomy" id="280463"/>
    <lineage>
        <taxon>Eukaryota</taxon>
        <taxon>Haptista</taxon>
        <taxon>Haptophyta</taxon>
        <taxon>Prymnesiophyceae</taxon>
        <taxon>Isochrysidales</taxon>
        <taxon>Noelaerhabdaceae</taxon>
        <taxon>Emiliania</taxon>
    </lineage>
</organism>
<dbReference type="PaxDb" id="2903-EOD25321"/>
<dbReference type="KEGG" id="ehx:EMIHUDRAFT_237853"/>
<dbReference type="Proteomes" id="UP000013827">
    <property type="component" value="Unassembled WGS sequence"/>
</dbReference>
<protein>
    <submittedName>
        <fullName evidence="1">Uncharacterized protein</fullName>
    </submittedName>
</protein>
<dbReference type="AlphaFoldDB" id="A0A0D3JP86"/>
<name>A0A0D3JP86_EMIH1</name>
<evidence type="ECO:0000313" key="1">
    <source>
        <dbReference type="EnsemblProtists" id="EOD25321"/>
    </source>
</evidence>
<evidence type="ECO:0000313" key="2">
    <source>
        <dbReference type="Proteomes" id="UP000013827"/>
    </source>
</evidence>
<reference evidence="1" key="2">
    <citation type="submission" date="2024-10" db="UniProtKB">
        <authorList>
            <consortium name="EnsemblProtists"/>
        </authorList>
    </citation>
    <scope>IDENTIFICATION</scope>
</reference>